<dbReference type="PROSITE" id="PS50157">
    <property type="entry name" value="ZINC_FINGER_C2H2_2"/>
    <property type="match status" value="1"/>
</dbReference>
<dbReference type="SMART" id="SM00355">
    <property type="entry name" value="ZnF_C2H2"/>
    <property type="match status" value="1"/>
</dbReference>
<accession>A0A0D2WXD5</accession>
<keyword evidence="1" id="KW-0862">Zinc</keyword>
<keyword evidence="5" id="KW-1185">Reference proteome</keyword>
<dbReference type="EMBL" id="KE346375">
    <property type="protein sequence ID" value="KJE97830.1"/>
    <property type="molecule type" value="Genomic_DNA"/>
</dbReference>
<evidence type="ECO:0000256" key="1">
    <source>
        <dbReference type="PROSITE-ProRule" id="PRU00042"/>
    </source>
</evidence>
<evidence type="ECO:0000259" key="3">
    <source>
        <dbReference type="PROSITE" id="PS50157"/>
    </source>
</evidence>
<feature type="region of interest" description="Disordered" evidence="2">
    <location>
        <begin position="741"/>
        <end position="776"/>
    </location>
</feature>
<feature type="compositionally biased region" description="Basic and acidic residues" evidence="2">
    <location>
        <begin position="758"/>
        <end position="776"/>
    </location>
</feature>
<feature type="domain" description="C2H2-type" evidence="3">
    <location>
        <begin position="336"/>
        <end position="365"/>
    </location>
</feature>
<feature type="compositionally biased region" description="Basic residues" evidence="2">
    <location>
        <begin position="458"/>
        <end position="472"/>
    </location>
</feature>
<protein>
    <recommendedName>
        <fullName evidence="3">C2H2-type domain-containing protein</fullName>
    </recommendedName>
</protein>
<keyword evidence="1" id="KW-0479">Metal-binding</keyword>
<feature type="region of interest" description="Disordered" evidence="2">
    <location>
        <begin position="619"/>
        <end position="656"/>
    </location>
</feature>
<feature type="region of interest" description="Disordered" evidence="2">
    <location>
        <begin position="446"/>
        <end position="478"/>
    </location>
</feature>
<organism evidence="4 5">
    <name type="scientific">Capsaspora owczarzaki (strain ATCC 30864)</name>
    <dbReference type="NCBI Taxonomy" id="595528"/>
    <lineage>
        <taxon>Eukaryota</taxon>
        <taxon>Filasterea</taxon>
        <taxon>Capsaspora</taxon>
    </lineage>
</organism>
<feature type="region of interest" description="Disordered" evidence="2">
    <location>
        <begin position="173"/>
        <end position="197"/>
    </location>
</feature>
<keyword evidence="1" id="KW-0863">Zinc-finger</keyword>
<dbReference type="STRING" id="595528.A0A0D2WXD5"/>
<evidence type="ECO:0000313" key="4">
    <source>
        <dbReference type="EMBL" id="KJE97830.1"/>
    </source>
</evidence>
<proteinExistence type="predicted"/>
<feature type="region of interest" description="Disordered" evidence="2">
    <location>
        <begin position="245"/>
        <end position="265"/>
    </location>
</feature>
<evidence type="ECO:0000256" key="2">
    <source>
        <dbReference type="SAM" id="MobiDB-lite"/>
    </source>
</evidence>
<dbReference type="InParanoid" id="A0A0D2WXD5"/>
<feature type="compositionally biased region" description="Low complexity" evidence="2">
    <location>
        <begin position="640"/>
        <end position="649"/>
    </location>
</feature>
<evidence type="ECO:0000313" key="5">
    <source>
        <dbReference type="Proteomes" id="UP000008743"/>
    </source>
</evidence>
<name>A0A0D2WXD5_CAPO3</name>
<reference evidence="5" key="1">
    <citation type="submission" date="2011-02" db="EMBL/GenBank/DDBJ databases">
        <title>The Genome Sequence of Capsaspora owczarzaki ATCC 30864.</title>
        <authorList>
            <person name="Russ C."/>
            <person name="Cuomo C."/>
            <person name="Burger G."/>
            <person name="Gray M.W."/>
            <person name="Holland P.W.H."/>
            <person name="King N."/>
            <person name="Lang F.B.F."/>
            <person name="Roger A.J."/>
            <person name="Ruiz-Trillo I."/>
            <person name="Young S.K."/>
            <person name="Zeng Q."/>
            <person name="Gargeya S."/>
            <person name="Alvarado L."/>
            <person name="Berlin A."/>
            <person name="Chapman S.B."/>
            <person name="Chen Z."/>
            <person name="Freedman E."/>
            <person name="Gellesch M."/>
            <person name="Goldberg J."/>
            <person name="Griggs A."/>
            <person name="Gujja S."/>
            <person name="Heilman E."/>
            <person name="Heiman D."/>
            <person name="Howarth C."/>
            <person name="Mehta T."/>
            <person name="Neiman D."/>
            <person name="Pearson M."/>
            <person name="Roberts A."/>
            <person name="Saif S."/>
            <person name="Shea T."/>
            <person name="Shenoy N."/>
            <person name="Sisk P."/>
            <person name="Stolte C."/>
            <person name="Sykes S."/>
            <person name="White J."/>
            <person name="Yandava C."/>
            <person name="Haas B."/>
            <person name="Nusbaum C."/>
            <person name="Birren B."/>
        </authorList>
    </citation>
    <scope>NUCLEOTIDE SEQUENCE</scope>
    <source>
        <strain evidence="5">ATCC 30864</strain>
    </source>
</reference>
<dbReference type="Proteomes" id="UP000008743">
    <property type="component" value="Unassembled WGS sequence"/>
</dbReference>
<dbReference type="SUPFAM" id="SSF52540">
    <property type="entry name" value="P-loop containing nucleoside triphosphate hydrolases"/>
    <property type="match status" value="1"/>
</dbReference>
<dbReference type="OrthoDB" id="674604at2759"/>
<dbReference type="Gene3D" id="3.30.160.60">
    <property type="entry name" value="Classic Zinc Finger"/>
    <property type="match status" value="1"/>
</dbReference>
<dbReference type="Gene3D" id="3.40.50.300">
    <property type="entry name" value="P-loop containing nucleotide triphosphate hydrolases"/>
    <property type="match status" value="1"/>
</dbReference>
<dbReference type="AlphaFoldDB" id="A0A0D2WXD5"/>
<dbReference type="InterPro" id="IPR013087">
    <property type="entry name" value="Znf_C2H2_type"/>
</dbReference>
<dbReference type="GO" id="GO:0008270">
    <property type="term" value="F:zinc ion binding"/>
    <property type="evidence" value="ECO:0007669"/>
    <property type="project" value="UniProtKB-KW"/>
</dbReference>
<gene>
    <name evidence="4" type="ORF">CAOG_007922</name>
</gene>
<dbReference type="InterPro" id="IPR027417">
    <property type="entry name" value="P-loop_NTPase"/>
</dbReference>
<feature type="region of interest" description="Disordered" evidence="2">
    <location>
        <begin position="209"/>
        <end position="231"/>
    </location>
</feature>
<sequence>MLLFHQKPRATDSLRQNHPPVSLSSIGIAPVFQNFRELYFVVLSTLMQSSDNSKEMSSPATKTFTFHCPMDKTTFAAAAGNPALAAGGREYHRFPIVTTKPASVSRRQASATAAAELLMPVKLIPKPPAVLQADVAAAELMLTFWSRSSPWTHQLDPIASRVFAAGNGPLVYRSEPDASRGPVPGASAHLRQSEGDNIPSTLERIAENPNLDEASDRSSESSQSDDNEIDTSYTHSDARELEAPKSAMQLPNSNVPWTQPPTRPASHLVQTPLETDATFSSYSEAGEHDSHAAVSSNDVPTYDDSSFRGLTADAMFVKLREVALKVIRRTKPDARFVCPWDGCTKTSNERKNFIRHVQSHSNYRPFNCFCGHSSRFKNDLYDHIGLCIPKRGMLHWDAPHTSFLLNCMNAVNVPSDLTGAGLHATTVEQWDAWFISESNKSRLRMWQSQQTRFEQAPKKRASSSKSGSKLKARLAPLASTGSESAPSVAVTIAQQQEVAHPDVNTLAMPQPVLPLASLSSPLAGSSRKRAAEEDLAATFNKVPRVQQTASQSYQRSLSEERTEQWIVQSEEATASAAAPAVLSVSQNDLAVATTGPTITNSFKPEPSLVYNNAELLPRPTESPLPLGPTPLSHGHEQPLSSSAAAPSESCTTDERAAEKMCSPLPQPHKLELSLASHDMHFSHDFKPLLAHALPQISETPISETLCFDRDSIVWGGRFDDTFQLRTGVVYTPKARGRMAYQFRSTKANERRSHSRPTSRSDSRPTSRSDSRSDSRASDFLTHDKDAFLRHVIDYISSLLQLADARFPPSTVRSARYWDTPAKNELFQGRKSELGQLSSLAPFGPDDSIRVCAILGRKGIGKTQLAVAYAYQNSAAWEFVGWVRGDSPDSILSSYHKLAEALALDVFADTQLQDLASMVNAKLERSGPFLLIVDNASHSIPLPPFPKKGGVVLITTREAEWSATTAAVPLDVLPMDDALELVLAQCSRTKELTDYVTEQLQHPHQRSPLTLIQLGAYLATLPPSLAPRDSADSNALEQPCSFAHTPHKIEPL</sequence>